<proteinExistence type="predicted"/>
<sequence length="70" mass="7752">METAGMKRRQFAAIILRPMGRGAESTLTWRRRMSSLGHLPRDTIILLLVMVRLTTSACAEDAPTSPRIAA</sequence>
<comment type="caution">
    <text evidence="1">The sequence shown here is derived from an EMBL/GenBank/DDBJ whole genome shotgun (WGS) entry which is preliminary data.</text>
</comment>
<accession>A0A371YXM1</accession>
<evidence type="ECO:0000313" key="1">
    <source>
        <dbReference type="EMBL" id="RFD18975.1"/>
    </source>
</evidence>
<evidence type="ECO:0000313" key="2">
    <source>
        <dbReference type="Proteomes" id="UP000262371"/>
    </source>
</evidence>
<gene>
    <name evidence="1" type="ORF">DY926_13845</name>
</gene>
<dbReference type="Proteomes" id="UP000262371">
    <property type="component" value="Unassembled WGS sequence"/>
</dbReference>
<name>A0A371YXM1_9PROT</name>
<dbReference type="EMBL" id="QUWV01000136">
    <property type="protein sequence ID" value="RFD18975.1"/>
    <property type="molecule type" value="Genomic_DNA"/>
</dbReference>
<dbReference type="AlphaFoldDB" id="A0A371YXM1"/>
<reference evidence="1 2" key="1">
    <citation type="submission" date="2018-08" db="EMBL/GenBank/DDBJ databases">
        <title>Komagataeibacter sp. AV 382.</title>
        <authorList>
            <person name="Skraban J."/>
            <person name="Trcek J."/>
        </authorList>
    </citation>
    <scope>NUCLEOTIDE SEQUENCE [LARGE SCALE GENOMIC DNA]</scope>
    <source>
        <strain evidence="1 2">AV 382</strain>
    </source>
</reference>
<feature type="non-terminal residue" evidence="1">
    <location>
        <position position="70"/>
    </location>
</feature>
<keyword evidence="2" id="KW-1185">Reference proteome</keyword>
<organism evidence="1 2">
    <name type="scientific">Komagataeibacter melaceti</name>
    <dbReference type="NCBI Taxonomy" id="2766577"/>
    <lineage>
        <taxon>Bacteria</taxon>
        <taxon>Pseudomonadati</taxon>
        <taxon>Pseudomonadota</taxon>
        <taxon>Alphaproteobacteria</taxon>
        <taxon>Acetobacterales</taxon>
        <taxon>Acetobacteraceae</taxon>
        <taxon>Komagataeibacter</taxon>
    </lineage>
</organism>
<protein>
    <submittedName>
        <fullName evidence="1">Peptidase S41</fullName>
    </submittedName>
</protein>